<reference evidence="8" key="1">
    <citation type="journal article" date="2020" name="Fungal Divers.">
        <title>Resolving the Mortierellaceae phylogeny through synthesis of multi-gene phylogenetics and phylogenomics.</title>
        <authorList>
            <person name="Vandepol N."/>
            <person name="Liber J."/>
            <person name="Desiro A."/>
            <person name="Na H."/>
            <person name="Kennedy M."/>
            <person name="Barry K."/>
            <person name="Grigoriev I.V."/>
            <person name="Miller A.N."/>
            <person name="O'Donnell K."/>
            <person name="Stajich J.E."/>
            <person name="Bonito G."/>
        </authorList>
    </citation>
    <scope>NUCLEOTIDE SEQUENCE</scope>
    <source>
        <strain evidence="8">KOD1015</strain>
    </source>
</reference>
<dbReference type="Proteomes" id="UP000780801">
    <property type="component" value="Unassembled WGS sequence"/>
</dbReference>
<keyword evidence="3 5" id="KW-0509">mRNA transport</keyword>
<protein>
    <submittedName>
        <fullName evidence="8">Nucleoporin nup35</fullName>
    </submittedName>
</protein>
<dbReference type="GO" id="GO:0017056">
    <property type="term" value="F:structural constituent of nuclear pore"/>
    <property type="evidence" value="ECO:0007669"/>
    <property type="project" value="TreeGrafter"/>
</dbReference>
<dbReference type="InterPro" id="IPR007846">
    <property type="entry name" value="RRM_NUP35_dom"/>
</dbReference>
<keyword evidence="4 5" id="KW-0539">Nucleus</keyword>
<accession>A0A9P6FME1</accession>
<dbReference type="GO" id="GO:0044613">
    <property type="term" value="C:nuclear pore central transport channel"/>
    <property type="evidence" value="ECO:0007669"/>
    <property type="project" value="TreeGrafter"/>
</dbReference>
<dbReference type="PROSITE" id="PS51472">
    <property type="entry name" value="RRM_NUP35"/>
    <property type="match status" value="1"/>
</dbReference>
<dbReference type="AlphaFoldDB" id="A0A9P6FME1"/>
<evidence type="ECO:0000259" key="7">
    <source>
        <dbReference type="PROSITE" id="PS51472"/>
    </source>
</evidence>
<feature type="compositionally biased region" description="Low complexity" evidence="6">
    <location>
        <begin position="603"/>
        <end position="613"/>
    </location>
</feature>
<feature type="region of interest" description="Disordered" evidence="6">
    <location>
        <begin position="224"/>
        <end position="245"/>
    </location>
</feature>
<keyword evidence="5" id="KW-0811">Translocation</keyword>
<feature type="compositionally biased region" description="Low complexity" evidence="6">
    <location>
        <begin position="866"/>
        <end position="888"/>
    </location>
</feature>
<evidence type="ECO:0000256" key="3">
    <source>
        <dbReference type="ARBA" id="ARBA00022816"/>
    </source>
</evidence>
<keyword evidence="5" id="KW-0906">Nuclear pore complex</keyword>
<evidence type="ECO:0000313" key="9">
    <source>
        <dbReference type="Proteomes" id="UP000780801"/>
    </source>
</evidence>
<keyword evidence="2 5" id="KW-0813">Transport</keyword>
<comment type="subcellular location">
    <subcellularLocation>
        <location evidence="1">Nucleus</location>
    </subcellularLocation>
</comment>
<evidence type="ECO:0000256" key="5">
    <source>
        <dbReference type="PROSITE-ProRule" id="PRU00804"/>
    </source>
</evidence>
<dbReference type="EMBL" id="JAABOA010003795">
    <property type="protein sequence ID" value="KAF9578310.1"/>
    <property type="molecule type" value="Genomic_DNA"/>
</dbReference>
<feature type="compositionally biased region" description="Polar residues" evidence="6">
    <location>
        <begin position="726"/>
        <end position="736"/>
    </location>
</feature>
<feature type="compositionally biased region" description="Polar residues" evidence="6">
    <location>
        <begin position="785"/>
        <end position="805"/>
    </location>
</feature>
<dbReference type="Pfam" id="PF05172">
    <property type="entry name" value="RRM_Nup35"/>
    <property type="match status" value="1"/>
</dbReference>
<feature type="compositionally biased region" description="Low complexity" evidence="6">
    <location>
        <begin position="1"/>
        <end position="20"/>
    </location>
</feature>
<dbReference type="GO" id="GO:0006607">
    <property type="term" value="P:NLS-bearing protein import into nucleus"/>
    <property type="evidence" value="ECO:0007669"/>
    <property type="project" value="TreeGrafter"/>
</dbReference>
<keyword evidence="5" id="KW-0653">Protein transport</keyword>
<feature type="compositionally biased region" description="Low complexity" evidence="6">
    <location>
        <begin position="336"/>
        <end position="353"/>
    </location>
</feature>
<dbReference type="GO" id="GO:0051028">
    <property type="term" value="P:mRNA transport"/>
    <property type="evidence" value="ECO:0007669"/>
    <property type="project" value="UniProtKB-UniRule"/>
</dbReference>
<sequence length="888" mass="92413">MFTFQSSSSEQGRSSQGSSSKVDYIPSSYIAKQLALEEEAKRRWEQGRESDVGNGSGSSHSSSPHDEAPSNDMSMPRYYSGTLGYKVPAYTNRVQIPPAEEFPNHFERRASMGTGIPGAGVSSSSSGSGGQRQREHSVSLGSTNGMGIGSSSSLNHLRSNSLAGLSNLDADSAGRKSGILRSESRGELSRDELLRRGSTTVRFSMAAPGAELGTAKADSSASTATSASGLANGSNSNNSNFNNRGGAILKDSESVNVLGHRAASGSQGFNSSLGPAPGSVSGGMQSSSQGFTSSSGTGMGDILGGGSIRDSNFVNASGTGVAGSFFMGADGTIRRSTGAAGSASTGGANLSGTMMSKKTSRDDDDEDKDKERYMPRFLLNSTQSLKGPKIEPFVDGKDGWEREAQPRVAPHLLGDDVPPAETLDDIAHKEGLYLRPALASSQLGSIPRGSSRTDIDMGGSDELSGRTDEPYDAIITYGFPPEATSYILNQFRSFGTVARYRSGTYGAKEFVSFNWLKIQYRTAWSAKNARSRHLKAVGRFLVGVNPCWSYSRLQPDSMAMDDAMDEDSVESDQLMAVEARELEAGMDALLVISASEAESAQSQSVAASRSRPSGLYQSWSQGGSKPTLGQSQQEQQRSAFGPYSSAPALSDTTTRRQSMDSGEDDIASILGRSLTSGGGSFVRSRGRDGERVNGDIHGSRSLDQHGGCDSEQKRGGGFGDSVGINMDSQGAESSSMGFRPLFGHGESKGLSAGLGSDTGSRQQQQQDMGSLYGSHRSSTKPKFGESSSGSLLMASTTGMLSSGSTPFHVHKKQRLSSGLSRSTPVSHEASSSSSGANGSASLFGRGRGMTLIDDSSKADEIGRPLASTGGSTASSSGASGSASGAGPA</sequence>
<dbReference type="GO" id="GO:0044615">
    <property type="term" value="C:nuclear pore nuclear basket"/>
    <property type="evidence" value="ECO:0007669"/>
    <property type="project" value="TreeGrafter"/>
</dbReference>
<feature type="region of interest" description="Disordered" evidence="6">
    <location>
        <begin position="603"/>
        <end position="888"/>
    </location>
</feature>
<feature type="compositionally biased region" description="Low complexity" evidence="6">
    <location>
        <begin position="829"/>
        <end position="841"/>
    </location>
</feature>
<gene>
    <name evidence="8" type="primary">NUP35</name>
    <name evidence="8" type="ORF">BGW38_005955</name>
</gene>
<feature type="region of interest" description="Disordered" evidence="6">
    <location>
        <begin position="262"/>
        <end position="298"/>
    </location>
</feature>
<dbReference type="Gene3D" id="3.30.70.330">
    <property type="match status" value="1"/>
</dbReference>
<feature type="compositionally biased region" description="Basic and acidic residues" evidence="6">
    <location>
        <begin position="685"/>
        <end position="714"/>
    </location>
</feature>
<proteinExistence type="predicted"/>
<keyword evidence="9" id="KW-1185">Reference proteome</keyword>
<feature type="compositionally biased region" description="Polar residues" evidence="6">
    <location>
        <begin position="615"/>
        <end position="638"/>
    </location>
</feature>
<dbReference type="InterPro" id="IPR012677">
    <property type="entry name" value="Nucleotide-bd_a/b_plait_sf"/>
</dbReference>
<evidence type="ECO:0000256" key="6">
    <source>
        <dbReference type="SAM" id="MobiDB-lite"/>
    </source>
</evidence>
<evidence type="ECO:0000256" key="2">
    <source>
        <dbReference type="ARBA" id="ARBA00022448"/>
    </source>
</evidence>
<dbReference type="PANTHER" id="PTHR21527">
    <property type="entry name" value="NUCLEOPORIN NUP35"/>
    <property type="match status" value="1"/>
</dbReference>
<feature type="compositionally biased region" description="Polar residues" evidence="6">
    <location>
        <begin position="757"/>
        <end position="768"/>
    </location>
</feature>
<dbReference type="PANTHER" id="PTHR21527:SF6">
    <property type="entry name" value="NUCLEOPORIN NUP35"/>
    <property type="match status" value="1"/>
</dbReference>
<feature type="region of interest" description="Disordered" evidence="6">
    <location>
        <begin position="1"/>
        <end position="23"/>
    </location>
</feature>
<evidence type="ECO:0000313" key="8">
    <source>
        <dbReference type="EMBL" id="KAF9578310.1"/>
    </source>
</evidence>
<feature type="compositionally biased region" description="Basic and acidic residues" evidence="6">
    <location>
        <begin position="41"/>
        <end position="51"/>
    </location>
</feature>
<feature type="region of interest" description="Disordered" evidence="6">
    <location>
        <begin position="109"/>
        <end position="153"/>
    </location>
</feature>
<evidence type="ECO:0000256" key="4">
    <source>
        <dbReference type="ARBA" id="ARBA00023242"/>
    </source>
</evidence>
<feature type="region of interest" description="Disordered" evidence="6">
    <location>
        <begin position="443"/>
        <end position="464"/>
    </location>
</feature>
<feature type="domain" description="RRM Nup35-type" evidence="7">
    <location>
        <begin position="468"/>
        <end position="554"/>
    </location>
</feature>
<name>A0A9P6FME1_9FUNG</name>
<feature type="non-terminal residue" evidence="8">
    <location>
        <position position="888"/>
    </location>
</feature>
<dbReference type="OrthoDB" id="1733656at2759"/>
<feature type="compositionally biased region" description="Polar residues" evidence="6">
    <location>
        <begin position="443"/>
        <end position="452"/>
    </location>
</feature>
<organism evidence="8 9">
    <name type="scientific">Lunasporangiospora selenospora</name>
    <dbReference type="NCBI Taxonomy" id="979761"/>
    <lineage>
        <taxon>Eukaryota</taxon>
        <taxon>Fungi</taxon>
        <taxon>Fungi incertae sedis</taxon>
        <taxon>Mucoromycota</taxon>
        <taxon>Mortierellomycotina</taxon>
        <taxon>Mortierellomycetes</taxon>
        <taxon>Mortierellales</taxon>
        <taxon>Mortierellaceae</taxon>
        <taxon>Lunasporangiospora</taxon>
    </lineage>
</organism>
<feature type="compositionally biased region" description="Polar residues" evidence="6">
    <location>
        <begin position="815"/>
        <end position="825"/>
    </location>
</feature>
<feature type="compositionally biased region" description="Polar residues" evidence="6">
    <location>
        <begin position="264"/>
        <end position="273"/>
    </location>
</feature>
<comment type="caution">
    <text evidence="8">The sequence shown here is derived from an EMBL/GenBank/DDBJ whole genome shotgun (WGS) entry which is preliminary data.</text>
</comment>
<dbReference type="GO" id="GO:0006999">
    <property type="term" value="P:nuclear pore organization"/>
    <property type="evidence" value="ECO:0007669"/>
    <property type="project" value="TreeGrafter"/>
</dbReference>
<feature type="region of interest" description="Disordered" evidence="6">
    <location>
        <begin position="336"/>
        <end position="370"/>
    </location>
</feature>
<evidence type="ECO:0000256" key="1">
    <source>
        <dbReference type="ARBA" id="ARBA00004123"/>
    </source>
</evidence>
<dbReference type="GO" id="GO:0005543">
    <property type="term" value="F:phospholipid binding"/>
    <property type="evidence" value="ECO:0007669"/>
    <property type="project" value="TreeGrafter"/>
</dbReference>
<feature type="compositionally biased region" description="Low complexity" evidence="6">
    <location>
        <begin position="278"/>
        <end position="296"/>
    </location>
</feature>
<feature type="region of interest" description="Disordered" evidence="6">
    <location>
        <begin position="41"/>
        <end position="77"/>
    </location>
</feature>